<feature type="transmembrane region" description="Helical" evidence="2">
    <location>
        <begin position="328"/>
        <end position="349"/>
    </location>
</feature>
<proteinExistence type="predicted"/>
<dbReference type="EMBL" id="JACAZE010000025">
    <property type="protein sequence ID" value="KAF7291042.1"/>
    <property type="molecule type" value="Genomic_DNA"/>
</dbReference>
<dbReference type="AlphaFoldDB" id="A0A8H6S387"/>
<sequence>MAVGSVNVTVTDQSSTWVYTPQREAAFAAGWESDFSPEPSYDPTHTQTNLASGVSSHTTSLSGATAQLQFVGSAISIYGTGTAGAYTTTLDNGSAVPGKPSGSLLASYNNLDGSVAHTILLTATQATNLTLSYAEFTIRSNVKLGQVSNSTQVAVTESTSGTTNSFTTSSFFSSSGANITNVHVDDGYTRLDTDGAGATISFTCSNASAVFVYGTSNYNHGPYTITLDPPAGASTGTLTFNATSKWFVLDNLAYFETGLDPKQTYTVTMTNLNSGSYADVHSAVMMSLPADDSAAPGSSSASASTSSATASISPSAKTSSSSSTAKTAGIAVAVVAIAAALLLFGFICLRRRSRKQREKEHLSLGGMLVTPFEDHPDDLTPAHTLSSASMMRPMSANGSQFGAAGGAGYNTYSTYSSSTHDLRTPPARLAYSEFSNSPRTSMDFDPYAGIMRPPQQPFAHGHSPSASGSGASLLAGGSGSGSAAGSVAGSAGPLPSKRRLPTDSDTTSVRQVRQETDAGRVPEPQHQEEEILPPTYDPNWSRTE</sequence>
<feature type="region of interest" description="Disordered" evidence="1">
    <location>
        <begin position="295"/>
        <end position="322"/>
    </location>
</feature>
<feature type="compositionally biased region" description="Polar residues" evidence="1">
    <location>
        <begin position="43"/>
        <end position="56"/>
    </location>
</feature>
<dbReference type="Gene3D" id="2.60.120.260">
    <property type="entry name" value="Galactose-binding domain-like"/>
    <property type="match status" value="1"/>
</dbReference>
<dbReference type="OrthoDB" id="2576334at2759"/>
<feature type="compositionally biased region" description="Low complexity" evidence="1">
    <location>
        <begin position="459"/>
        <end position="475"/>
    </location>
</feature>
<keyword evidence="2" id="KW-0812">Transmembrane</keyword>
<dbReference type="Proteomes" id="UP000613580">
    <property type="component" value="Unassembled WGS sequence"/>
</dbReference>
<accession>A0A8H6S387</accession>
<evidence type="ECO:0000313" key="4">
    <source>
        <dbReference type="Proteomes" id="UP000613580"/>
    </source>
</evidence>
<name>A0A8H6S387_MYCCL</name>
<evidence type="ECO:0000256" key="2">
    <source>
        <dbReference type="SAM" id="Phobius"/>
    </source>
</evidence>
<feature type="compositionally biased region" description="Basic and acidic residues" evidence="1">
    <location>
        <begin position="512"/>
        <end position="529"/>
    </location>
</feature>
<organism evidence="3 4">
    <name type="scientific">Mycena chlorophos</name>
    <name type="common">Agaric fungus</name>
    <name type="synonym">Agaricus chlorophos</name>
    <dbReference type="NCBI Taxonomy" id="658473"/>
    <lineage>
        <taxon>Eukaryota</taxon>
        <taxon>Fungi</taxon>
        <taxon>Dikarya</taxon>
        <taxon>Basidiomycota</taxon>
        <taxon>Agaricomycotina</taxon>
        <taxon>Agaricomycetes</taxon>
        <taxon>Agaricomycetidae</taxon>
        <taxon>Agaricales</taxon>
        <taxon>Marasmiineae</taxon>
        <taxon>Mycenaceae</taxon>
        <taxon>Mycena</taxon>
    </lineage>
</organism>
<evidence type="ECO:0000313" key="3">
    <source>
        <dbReference type="EMBL" id="KAF7291042.1"/>
    </source>
</evidence>
<protein>
    <submittedName>
        <fullName evidence="3">Uncharacterized protein</fullName>
    </submittedName>
</protein>
<reference evidence="3" key="1">
    <citation type="submission" date="2020-05" db="EMBL/GenBank/DDBJ databases">
        <title>Mycena genomes resolve the evolution of fungal bioluminescence.</title>
        <authorList>
            <person name="Tsai I.J."/>
        </authorList>
    </citation>
    <scope>NUCLEOTIDE SEQUENCE</scope>
    <source>
        <strain evidence="3">110903Hualien_Pintung</strain>
    </source>
</reference>
<feature type="region of interest" description="Disordered" evidence="1">
    <location>
        <begin position="34"/>
        <end position="56"/>
    </location>
</feature>
<feature type="region of interest" description="Disordered" evidence="1">
    <location>
        <begin position="445"/>
        <end position="544"/>
    </location>
</feature>
<keyword evidence="2" id="KW-0472">Membrane</keyword>
<gene>
    <name evidence="3" type="ORF">HMN09_01283500</name>
</gene>
<comment type="caution">
    <text evidence="3">The sequence shown here is derived from an EMBL/GenBank/DDBJ whole genome shotgun (WGS) entry which is preliminary data.</text>
</comment>
<evidence type="ECO:0000256" key="1">
    <source>
        <dbReference type="SAM" id="MobiDB-lite"/>
    </source>
</evidence>
<keyword evidence="4" id="KW-1185">Reference proteome</keyword>
<feature type="compositionally biased region" description="Low complexity" evidence="1">
    <location>
        <begin position="483"/>
        <end position="495"/>
    </location>
</feature>
<keyword evidence="2" id="KW-1133">Transmembrane helix</keyword>